<protein>
    <recommendedName>
        <fullName evidence="4">ABC transporter substrate-binding protein PnrA-like domain-containing protein</fullName>
    </recommendedName>
</protein>
<dbReference type="AlphaFoldDB" id="A0A3E0VC93"/>
<evidence type="ECO:0008006" key="4">
    <source>
        <dbReference type="Google" id="ProtNLM"/>
    </source>
</evidence>
<evidence type="ECO:0000256" key="1">
    <source>
        <dbReference type="SAM" id="MobiDB-lite"/>
    </source>
</evidence>
<dbReference type="EMBL" id="NBXA01000028">
    <property type="protein sequence ID" value="RFA07173.1"/>
    <property type="molecule type" value="Genomic_DNA"/>
</dbReference>
<gene>
    <name evidence="2" type="ORF">B7R21_16410</name>
</gene>
<evidence type="ECO:0000313" key="3">
    <source>
        <dbReference type="Proteomes" id="UP000256709"/>
    </source>
</evidence>
<proteinExistence type="predicted"/>
<accession>A0A3E0VC93</accession>
<dbReference type="Proteomes" id="UP000256709">
    <property type="component" value="Unassembled WGS sequence"/>
</dbReference>
<reference evidence="2 3" key="1">
    <citation type="submission" date="2017-04" db="EMBL/GenBank/DDBJ databases">
        <title>Comparative genome analysis of Subtercola boreus.</title>
        <authorList>
            <person name="Cho Y.-J."/>
            <person name="Cho A."/>
            <person name="Kim O.-S."/>
            <person name="Lee J.-I."/>
        </authorList>
    </citation>
    <scope>NUCLEOTIDE SEQUENCE [LARGE SCALE GENOMIC DNA]</scope>
    <source>
        <strain evidence="2 3">P27444</strain>
    </source>
</reference>
<sequence length="215" mass="21897">MLTVLVLASGGSALLSGCAPGDSWAEPHPAPTLVGAVGAGFLPESSPSPEATVQPKAGSWDDVHPSNGLRVVLVTAGGDDPTRTLVSAVESWATAENVELRTVSAGDDHVGGIVQALEMKPDLVVSAGNDLVDALAVVTPSHLEQDFLIVGAEIAEPTENVTAVDWTGASFRGVGLGAASEYDAATFTPERSERALRAGVASVLHGQTGVVLWVD</sequence>
<dbReference type="OrthoDB" id="4824377at2"/>
<feature type="region of interest" description="Disordered" evidence="1">
    <location>
        <begin position="39"/>
        <end position="60"/>
    </location>
</feature>
<evidence type="ECO:0000313" key="2">
    <source>
        <dbReference type="EMBL" id="RFA07173.1"/>
    </source>
</evidence>
<comment type="caution">
    <text evidence="2">The sequence shown here is derived from an EMBL/GenBank/DDBJ whole genome shotgun (WGS) entry which is preliminary data.</text>
</comment>
<organism evidence="2 3">
    <name type="scientific">Subtercola boreus</name>
    <dbReference type="NCBI Taxonomy" id="120213"/>
    <lineage>
        <taxon>Bacteria</taxon>
        <taxon>Bacillati</taxon>
        <taxon>Actinomycetota</taxon>
        <taxon>Actinomycetes</taxon>
        <taxon>Micrococcales</taxon>
        <taxon>Microbacteriaceae</taxon>
        <taxon>Subtercola</taxon>
    </lineage>
</organism>
<name>A0A3E0VC93_9MICO</name>
<dbReference type="Gene3D" id="3.40.50.2300">
    <property type="match status" value="1"/>
</dbReference>
<dbReference type="RefSeq" id="WP_116284342.1">
    <property type="nucleotide sequence ID" value="NZ_NBXA01000028.1"/>
</dbReference>